<evidence type="ECO:0000256" key="1">
    <source>
        <dbReference type="ARBA" id="ARBA00010923"/>
    </source>
</evidence>
<comment type="similarity">
    <text evidence="1">Belongs to the type-I restriction system S methylase family.</text>
</comment>
<dbReference type="OrthoDB" id="9811611at2"/>
<evidence type="ECO:0000313" key="7">
    <source>
        <dbReference type="Proteomes" id="UP000023561"/>
    </source>
</evidence>
<dbReference type="InterPro" id="IPR044946">
    <property type="entry name" value="Restrct_endonuc_typeI_TRD_sf"/>
</dbReference>
<dbReference type="PANTHER" id="PTHR43140">
    <property type="entry name" value="TYPE-1 RESTRICTION ENZYME ECOKI SPECIFICITY PROTEIN"/>
    <property type="match status" value="1"/>
</dbReference>
<dbReference type="CDD" id="cd17524">
    <property type="entry name" value="RMtype1_S_EcoUTORF5051P-TRD2-CR2_like"/>
    <property type="match status" value="1"/>
</dbReference>
<protein>
    <submittedName>
        <fullName evidence="6">Type I restriction enzyme EcoKI specificity protein</fullName>
    </submittedName>
</protein>
<reference evidence="6 7" key="1">
    <citation type="submission" date="2014-04" db="EMBL/GenBank/DDBJ databases">
        <title>Whole genome shotgun sequence of Geobacillus caldoxylosilyticus NBRC 107762.</title>
        <authorList>
            <person name="Hosoyama A."/>
            <person name="Hosoyama Y."/>
            <person name="Katano-Makiyama Y."/>
            <person name="Tsuchikane K."/>
            <person name="Ohji S."/>
            <person name="Ichikawa N."/>
            <person name="Yamazoe A."/>
            <person name="Fujita N."/>
        </authorList>
    </citation>
    <scope>NUCLEOTIDE SEQUENCE [LARGE SCALE GENOMIC DNA]</scope>
    <source>
        <strain evidence="6 7">NBRC 107762</strain>
    </source>
</reference>
<evidence type="ECO:0000256" key="3">
    <source>
        <dbReference type="ARBA" id="ARBA00023125"/>
    </source>
</evidence>
<dbReference type="GO" id="GO:0003677">
    <property type="term" value="F:DNA binding"/>
    <property type="evidence" value="ECO:0007669"/>
    <property type="project" value="UniProtKB-KW"/>
</dbReference>
<evidence type="ECO:0000256" key="2">
    <source>
        <dbReference type="ARBA" id="ARBA00022747"/>
    </source>
</evidence>
<dbReference type="Proteomes" id="UP000023561">
    <property type="component" value="Unassembled WGS sequence"/>
</dbReference>
<proteinExistence type="inferred from homology"/>
<comment type="subunit">
    <text evidence="4">The methyltransferase is composed of M and S polypeptides.</text>
</comment>
<gene>
    <name evidence="6" type="primary">hsdS</name>
    <name evidence="6" type="ORF">GCA01S_071_00200</name>
</gene>
<evidence type="ECO:0000313" key="6">
    <source>
        <dbReference type="EMBL" id="GAJ41481.1"/>
    </source>
</evidence>
<sequence>MSKKQKTIEELLEEALVPEEEQPYEVPENWVWVKSTYVLDIEYGKGLPISKLTPNGYPVYGANGKIGFYKEYTQEEPRVLMTCRGATCGTINISEPKSFVTSNSLILKPKWNANIKFLAYLFKTLDKKDLISGSAQPQITVKAFEKYYIPLPPINEQTRIAEKIEQLFAKIDEAKQLIEEAKETFKLRRAAILDKAFRGELTQKWRETNEISQTAEQWLEDITVLKKSRTKFIDQLDPKVLENLYKLPPQWKWVRLNDLIETSTYGTSAKANDDASGTPVIRMGNIIDGRIVPNDLKYLPNEHEDVKKYDLETNDLLFNRTNSYELVGKTALVGEEFSQKVTFASYLIRVRLYFKEILAPYVCFFINSHIGRSMLLSMATQQVGQANINSQKLASLPIPLPPKEEVAIISNWLSAYQKLEDDQKALLSIEKNIEEIKQSILSKAFRGELGTNDPTEESAIELLKEVLQEKVK</sequence>
<dbReference type="SUPFAM" id="SSF116734">
    <property type="entry name" value="DNA methylase specificity domain"/>
    <property type="match status" value="2"/>
</dbReference>
<feature type="domain" description="Type I restriction modification DNA specificity" evidence="5">
    <location>
        <begin position="250"/>
        <end position="421"/>
    </location>
</feature>
<name>A0A023DKD9_9BACL</name>
<keyword evidence="3" id="KW-0238">DNA-binding</keyword>
<dbReference type="InterPro" id="IPR051212">
    <property type="entry name" value="Type-I_RE_S_subunit"/>
</dbReference>
<evidence type="ECO:0000256" key="4">
    <source>
        <dbReference type="ARBA" id="ARBA00038652"/>
    </source>
</evidence>
<dbReference type="RefSeq" id="WP_042411775.1">
    <property type="nucleotide sequence ID" value="NZ_BAWO01000071.1"/>
</dbReference>
<feature type="domain" description="Type I restriction modification DNA specificity" evidence="5">
    <location>
        <begin position="27"/>
        <end position="182"/>
    </location>
</feature>
<dbReference type="EMBL" id="BAWO01000071">
    <property type="protein sequence ID" value="GAJ41481.1"/>
    <property type="molecule type" value="Genomic_DNA"/>
</dbReference>
<dbReference type="InterPro" id="IPR000055">
    <property type="entry name" value="Restrct_endonuc_typeI_TRD"/>
</dbReference>
<evidence type="ECO:0000259" key="5">
    <source>
        <dbReference type="Pfam" id="PF01420"/>
    </source>
</evidence>
<dbReference type="Pfam" id="PF01420">
    <property type="entry name" value="Methylase_S"/>
    <property type="match status" value="2"/>
</dbReference>
<dbReference type="CDD" id="cd17266">
    <property type="entry name" value="RMtype1_S_Sau1132ORF3780P-TRD2-CR2_like"/>
    <property type="match status" value="1"/>
</dbReference>
<accession>A0A023DKD9</accession>
<keyword evidence="7" id="KW-1185">Reference proteome</keyword>
<dbReference type="Gene3D" id="3.90.220.20">
    <property type="entry name" value="DNA methylase specificity domains"/>
    <property type="match status" value="2"/>
</dbReference>
<comment type="caution">
    <text evidence="6">The sequence shown here is derived from an EMBL/GenBank/DDBJ whole genome shotgun (WGS) entry which is preliminary data.</text>
</comment>
<keyword evidence="2" id="KW-0680">Restriction system</keyword>
<dbReference type="PANTHER" id="PTHR43140:SF1">
    <property type="entry name" value="TYPE I RESTRICTION ENZYME ECOKI SPECIFICITY SUBUNIT"/>
    <property type="match status" value="1"/>
</dbReference>
<organism evidence="6 7">
    <name type="scientific">Parageobacillus caldoxylosilyticus NBRC 107762</name>
    <dbReference type="NCBI Taxonomy" id="1220594"/>
    <lineage>
        <taxon>Bacteria</taxon>
        <taxon>Bacillati</taxon>
        <taxon>Bacillota</taxon>
        <taxon>Bacilli</taxon>
        <taxon>Bacillales</taxon>
        <taxon>Anoxybacillaceae</taxon>
        <taxon>Saccharococcus</taxon>
    </lineage>
</organism>
<dbReference type="AlphaFoldDB" id="A0A023DKD9"/>
<dbReference type="GO" id="GO:0009307">
    <property type="term" value="P:DNA restriction-modification system"/>
    <property type="evidence" value="ECO:0007669"/>
    <property type="project" value="UniProtKB-KW"/>
</dbReference>